<comment type="caution">
    <text evidence="1">The sequence shown here is derived from an EMBL/GenBank/DDBJ whole genome shotgun (WGS) entry which is preliminary data.</text>
</comment>
<reference evidence="1" key="1">
    <citation type="submission" date="2019-11" db="EMBL/GenBank/DDBJ databases">
        <title>Genomic insights into an expanded diversity of filamentous marine cyanobacteria reveals the extraordinary biosynthetic potential of Moorea and Okeania.</title>
        <authorList>
            <person name="Ferreira Leao T."/>
            <person name="Wang M."/>
            <person name="Moss N."/>
            <person name="Da Silva R."/>
            <person name="Sanders J."/>
            <person name="Nurk S."/>
            <person name="Gurevich A."/>
            <person name="Humphrey G."/>
            <person name="Reher R."/>
            <person name="Zhu Q."/>
            <person name="Belda-Ferre P."/>
            <person name="Glukhov E."/>
            <person name="Rex R."/>
            <person name="Dorrestein P.C."/>
            <person name="Knight R."/>
            <person name="Pevzner P."/>
            <person name="Gerwick W.H."/>
            <person name="Gerwick L."/>
        </authorList>
    </citation>
    <scope>NUCLEOTIDE SEQUENCE</scope>
    <source>
        <strain evidence="1">SIO1C4</strain>
    </source>
</reference>
<name>A0A6B3N6A3_9CYAN</name>
<evidence type="ECO:0000313" key="1">
    <source>
        <dbReference type="EMBL" id="NER28659.1"/>
    </source>
</evidence>
<dbReference type="EMBL" id="JAAHFQ010000243">
    <property type="protein sequence ID" value="NER28659.1"/>
    <property type="molecule type" value="Genomic_DNA"/>
</dbReference>
<gene>
    <name evidence="1" type="ORF">F6J89_13750</name>
</gene>
<accession>A0A6B3N6A3</accession>
<feature type="non-terminal residue" evidence="1">
    <location>
        <position position="61"/>
    </location>
</feature>
<organism evidence="1">
    <name type="scientific">Symploca sp. SIO1C4</name>
    <dbReference type="NCBI Taxonomy" id="2607765"/>
    <lineage>
        <taxon>Bacteria</taxon>
        <taxon>Bacillati</taxon>
        <taxon>Cyanobacteriota</taxon>
        <taxon>Cyanophyceae</taxon>
        <taxon>Coleofasciculales</taxon>
        <taxon>Coleofasciculaceae</taxon>
        <taxon>Symploca</taxon>
    </lineage>
</organism>
<protein>
    <submittedName>
        <fullName evidence="1">Uncharacterized protein</fullName>
    </submittedName>
</protein>
<proteinExistence type="predicted"/>
<sequence>MPRNFGKAKHINHISKVAPGTLQAMQRLFGIGLDDFMKAVYGDPQAIKKLADLGRLSEAAK</sequence>
<dbReference type="AlphaFoldDB" id="A0A6B3N6A3"/>